<sequence>MKFVSYNIQYGIGLDGRLDLPRIAAEIEGADIIALQEVTRGFHRNGEIDMVAQLQSLLPGHFSVYWPACDVDAGSVVEGGRAVSRRFQFGNMVLSRHPILASRLIPLPRSRTLDKLNLQRGATEAVIDAAGGALRVYSVHLDHVYRGERIEQIRHLKAQAQAYALDGGAISGAEEFGLRQPPFPDDYVLMGDFNMIPESPEYCSMVGEIDAYYGRQIRATFPIDVFAGLGRRTQDSYSWIDPQDHANRMFLDYCFVSHGLVGRLKDAWVDEAATGSDHLPVWFELG</sequence>
<dbReference type="AlphaFoldDB" id="A0A285U6X6"/>
<evidence type="ECO:0000313" key="3">
    <source>
        <dbReference type="Proteomes" id="UP000219167"/>
    </source>
</evidence>
<name>A0A285U6X6_9HYPH</name>
<dbReference type="OrthoDB" id="155529at2"/>
<keyword evidence="2" id="KW-0378">Hydrolase</keyword>
<keyword evidence="3" id="KW-1185">Reference proteome</keyword>
<dbReference type="GO" id="GO:0004527">
    <property type="term" value="F:exonuclease activity"/>
    <property type="evidence" value="ECO:0007669"/>
    <property type="project" value="UniProtKB-KW"/>
</dbReference>
<feature type="domain" description="Endonuclease/exonuclease/phosphatase" evidence="1">
    <location>
        <begin position="4"/>
        <end position="278"/>
    </location>
</feature>
<evidence type="ECO:0000259" key="1">
    <source>
        <dbReference type="Pfam" id="PF03372"/>
    </source>
</evidence>
<accession>A0A285U6X6</accession>
<dbReference type="SUPFAM" id="SSF56219">
    <property type="entry name" value="DNase I-like"/>
    <property type="match status" value="1"/>
</dbReference>
<dbReference type="Gene3D" id="3.60.10.10">
    <property type="entry name" value="Endonuclease/exonuclease/phosphatase"/>
    <property type="match status" value="1"/>
</dbReference>
<dbReference type="InterPro" id="IPR005135">
    <property type="entry name" value="Endo/exonuclease/phosphatase"/>
</dbReference>
<gene>
    <name evidence="2" type="ORF">SAMN05892877_104183</name>
</gene>
<dbReference type="GO" id="GO:0006506">
    <property type="term" value="P:GPI anchor biosynthetic process"/>
    <property type="evidence" value="ECO:0007669"/>
    <property type="project" value="TreeGrafter"/>
</dbReference>
<keyword evidence="2" id="KW-0255">Endonuclease</keyword>
<dbReference type="PANTHER" id="PTHR14859:SF15">
    <property type="entry name" value="ENDONUCLEASE_EXONUCLEASE_PHOSPHATASE DOMAIN-CONTAINING PROTEIN"/>
    <property type="match status" value="1"/>
</dbReference>
<dbReference type="Pfam" id="PF03372">
    <property type="entry name" value="Exo_endo_phos"/>
    <property type="match status" value="1"/>
</dbReference>
<evidence type="ECO:0000313" key="2">
    <source>
        <dbReference type="EMBL" id="SOC37483.1"/>
    </source>
</evidence>
<keyword evidence="2" id="KW-0269">Exonuclease</keyword>
<dbReference type="GO" id="GO:0016020">
    <property type="term" value="C:membrane"/>
    <property type="evidence" value="ECO:0007669"/>
    <property type="project" value="GOC"/>
</dbReference>
<dbReference type="InterPro" id="IPR036691">
    <property type="entry name" value="Endo/exonu/phosph_ase_sf"/>
</dbReference>
<dbReference type="InterPro" id="IPR051916">
    <property type="entry name" value="GPI-anchor_lipid_remodeler"/>
</dbReference>
<dbReference type="Proteomes" id="UP000219167">
    <property type="component" value="Unassembled WGS sequence"/>
</dbReference>
<dbReference type="PANTHER" id="PTHR14859">
    <property type="entry name" value="CALCOFLUOR WHITE HYPERSENSITIVE PROTEIN PRECURSOR"/>
    <property type="match status" value="1"/>
</dbReference>
<protein>
    <submittedName>
        <fullName evidence="2">Endonuclease/exonuclease/phosphatase family metal-dependent hydrolase</fullName>
    </submittedName>
</protein>
<organism evidence="2 3">
    <name type="scientific">Rhizobium subbaraonis</name>
    <dbReference type="NCBI Taxonomy" id="908946"/>
    <lineage>
        <taxon>Bacteria</taxon>
        <taxon>Pseudomonadati</taxon>
        <taxon>Pseudomonadota</taxon>
        <taxon>Alphaproteobacteria</taxon>
        <taxon>Hyphomicrobiales</taxon>
        <taxon>Rhizobiaceae</taxon>
        <taxon>Rhizobium/Agrobacterium group</taxon>
        <taxon>Rhizobium</taxon>
    </lineage>
</organism>
<dbReference type="GO" id="GO:0004519">
    <property type="term" value="F:endonuclease activity"/>
    <property type="evidence" value="ECO:0007669"/>
    <property type="project" value="UniProtKB-KW"/>
</dbReference>
<dbReference type="EMBL" id="OBQD01000004">
    <property type="protein sequence ID" value="SOC37483.1"/>
    <property type="molecule type" value="Genomic_DNA"/>
</dbReference>
<proteinExistence type="predicted"/>
<dbReference type="RefSeq" id="WP_097137753.1">
    <property type="nucleotide sequence ID" value="NZ_OBQD01000004.1"/>
</dbReference>
<reference evidence="2 3" key="1">
    <citation type="submission" date="2017-08" db="EMBL/GenBank/DDBJ databases">
        <authorList>
            <person name="de Groot N.N."/>
        </authorList>
    </citation>
    <scope>NUCLEOTIDE SEQUENCE [LARGE SCALE GENOMIC DNA]</scope>
    <source>
        <strain evidence="2 3">JC85</strain>
    </source>
</reference>
<keyword evidence="2" id="KW-0540">Nuclease</keyword>